<dbReference type="Gene3D" id="3.20.20.80">
    <property type="entry name" value="Glycosidases"/>
    <property type="match status" value="1"/>
</dbReference>
<reference evidence="5 6" key="1">
    <citation type="submission" date="2012-02" db="EMBL/GenBank/DDBJ databases">
        <title>Complete genome sequence of Phycisphaera mikurensis NBRC 102666.</title>
        <authorList>
            <person name="Ankai A."/>
            <person name="Hosoyama A."/>
            <person name="Terui Y."/>
            <person name="Sekine M."/>
            <person name="Fukai R."/>
            <person name="Kato Y."/>
            <person name="Nakamura S."/>
            <person name="Yamada-Narita S."/>
            <person name="Kawakoshi A."/>
            <person name="Fukunaga Y."/>
            <person name="Yamazaki S."/>
            <person name="Fujita N."/>
        </authorList>
    </citation>
    <scope>NUCLEOTIDE SEQUENCE [LARGE SCALE GENOMIC DNA]</scope>
    <source>
        <strain evidence="6">NBRC 102666 / KCTC 22515 / FYK2301M01</strain>
    </source>
</reference>
<evidence type="ECO:0000313" key="5">
    <source>
        <dbReference type="EMBL" id="BAM03443.1"/>
    </source>
</evidence>
<feature type="domain" description="Glycosyl hydrolase-like 10" evidence="4">
    <location>
        <begin position="57"/>
        <end position="368"/>
    </location>
</feature>
<name>I0IDV5_PHYMF</name>
<dbReference type="EMBL" id="AP012338">
    <property type="protein sequence ID" value="BAM03443.1"/>
    <property type="molecule type" value="Genomic_DNA"/>
</dbReference>
<feature type="chain" id="PRO_5003628762" description="Glycosyl hydrolase-like 10 domain-containing protein" evidence="3">
    <location>
        <begin position="28"/>
        <end position="432"/>
    </location>
</feature>
<dbReference type="InterPro" id="IPR052177">
    <property type="entry name" value="Divisome_Glycosyl_Hydrolase"/>
</dbReference>
<dbReference type="Pfam" id="PF02638">
    <property type="entry name" value="GHL10"/>
    <property type="match status" value="1"/>
</dbReference>
<feature type="compositionally biased region" description="Basic and acidic residues" evidence="2">
    <location>
        <begin position="44"/>
        <end position="54"/>
    </location>
</feature>
<proteinExistence type="predicted"/>
<dbReference type="SUPFAM" id="SSF51445">
    <property type="entry name" value="(Trans)glycosidases"/>
    <property type="match status" value="1"/>
</dbReference>
<dbReference type="InterPro" id="IPR017853">
    <property type="entry name" value="GH"/>
</dbReference>
<evidence type="ECO:0000256" key="2">
    <source>
        <dbReference type="SAM" id="MobiDB-lite"/>
    </source>
</evidence>
<protein>
    <recommendedName>
        <fullName evidence="4">Glycosyl hydrolase-like 10 domain-containing protein</fullName>
    </recommendedName>
</protein>
<dbReference type="KEGG" id="phm:PSMK_12840"/>
<evidence type="ECO:0000259" key="4">
    <source>
        <dbReference type="Pfam" id="PF02638"/>
    </source>
</evidence>
<dbReference type="HOGENOM" id="CLU_019247_0_1_0"/>
<gene>
    <name evidence="5" type="ordered locus">PSMK_12840</name>
</gene>
<keyword evidence="6" id="KW-1185">Reference proteome</keyword>
<dbReference type="AlphaFoldDB" id="I0IDV5"/>
<dbReference type="eggNOG" id="COG1649">
    <property type="taxonomic scope" value="Bacteria"/>
</dbReference>
<keyword evidence="1 3" id="KW-0732">Signal</keyword>
<dbReference type="PANTHER" id="PTHR43405">
    <property type="entry name" value="GLYCOSYL HYDROLASE DIGH"/>
    <property type="match status" value="1"/>
</dbReference>
<accession>I0IDV5</accession>
<organism evidence="5 6">
    <name type="scientific">Phycisphaera mikurensis (strain NBRC 102666 / KCTC 22515 / FYK2301M01)</name>
    <dbReference type="NCBI Taxonomy" id="1142394"/>
    <lineage>
        <taxon>Bacteria</taxon>
        <taxon>Pseudomonadati</taxon>
        <taxon>Planctomycetota</taxon>
        <taxon>Phycisphaerae</taxon>
        <taxon>Phycisphaerales</taxon>
        <taxon>Phycisphaeraceae</taxon>
        <taxon>Phycisphaera</taxon>
    </lineage>
</organism>
<dbReference type="OrthoDB" id="9794671at2"/>
<evidence type="ECO:0000256" key="1">
    <source>
        <dbReference type="ARBA" id="ARBA00022729"/>
    </source>
</evidence>
<evidence type="ECO:0000313" key="6">
    <source>
        <dbReference type="Proteomes" id="UP000007881"/>
    </source>
</evidence>
<dbReference type="InterPro" id="IPR003790">
    <property type="entry name" value="GHL10"/>
</dbReference>
<sequence>MASLMQDLPLCGFLLACLTLGIGSAAAAPAGSSADNPALAVRSAETRQDRGTEAPEEFRAAWVATVANIDWPSKPGLATRRQKEELLDLLDDAQEIGLNALIFQIRPHADALYPSELEPWSPYLSGTMGEAPRPAWDPLALAIEEAHARGIELHVWLNPYRAGHPDYEGGYPENHVSKTMPDAVHKLGDSGMWWIDPSHPGAKAHTLAVIEDVLTRYDVDGLHLDDYFYPYPSYLKGFPGGQFPDEKNHAAYRKRGGELSRDDWRRDQVNTLVREISELVGRVKPDARFGISPFGLPREGSVPFIRGFDQYEKLYADVALWLREGWVDYLAPQLYWPIEKPEQSFTELLRWWHANNPKGKDVYAGLYTSRLLGDEPGYRDTEIPLQVRWSRLLTPEGLQPGHIHFSMTALQQNPRGLVEKLRPLYDEPARKD</sequence>
<feature type="region of interest" description="Disordered" evidence="2">
    <location>
        <begin position="29"/>
        <end position="54"/>
    </location>
</feature>
<dbReference type="STRING" id="1142394.PSMK_12840"/>
<dbReference type="PATRIC" id="fig|1142394.8.peg.1321"/>
<dbReference type="PANTHER" id="PTHR43405:SF1">
    <property type="entry name" value="GLYCOSYL HYDROLASE DIGH"/>
    <property type="match status" value="1"/>
</dbReference>
<dbReference type="Proteomes" id="UP000007881">
    <property type="component" value="Chromosome"/>
</dbReference>
<feature type="signal peptide" evidence="3">
    <location>
        <begin position="1"/>
        <end position="27"/>
    </location>
</feature>
<evidence type="ECO:0000256" key="3">
    <source>
        <dbReference type="SAM" id="SignalP"/>
    </source>
</evidence>